<comment type="caution">
    <text evidence="2">The sequence shown here is derived from an EMBL/GenBank/DDBJ whole genome shotgun (WGS) entry which is preliminary data.</text>
</comment>
<proteinExistence type="predicted"/>
<evidence type="ECO:0000313" key="3">
    <source>
        <dbReference type="Proteomes" id="UP000484381"/>
    </source>
</evidence>
<reference evidence="2 3" key="1">
    <citation type="submission" date="2019-10" db="EMBL/GenBank/DDBJ databases">
        <title>Paraburkholderia sp. isolated from nodules of Mimosa pudica from Brazilian Atlantic Forest soils.</title>
        <authorList>
            <person name="Paulitsch F."/>
            <person name="Hungria M."/>
            <person name="Dall'Agnol R."/>
        </authorList>
    </citation>
    <scope>NUCLEOTIDE SEQUENCE [LARGE SCALE GENOMIC DNA]</scope>
    <source>
        <strain evidence="2 3">CNPSo 3157</strain>
    </source>
</reference>
<name>A0A7X1TLG3_9BURK</name>
<keyword evidence="3" id="KW-1185">Reference proteome</keyword>
<evidence type="ECO:0000256" key="1">
    <source>
        <dbReference type="SAM" id="MobiDB-lite"/>
    </source>
</evidence>
<protein>
    <submittedName>
        <fullName evidence="2">Uncharacterized protein</fullName>
    </submittedName>
</protein>
<sequence length="84" mass="9331">MADQQRDDCTNADTENDGEFRIELPEPIKFSRPASRAGGADRANLPQKQHPRPIGMSAFAKVRPRDYAKCSWATDLNFAILAPS</sequence>
<dbReference type="Proteomes" id="UP000484381">
    <property type="component" value="Unassembled WGS sequence"/>
</dbReference>
<evidence type="ECO:0000313" key="2">
    <source>
        <dbReference type="EMBL" id="MPW23473.1"/>
    </source>
</evidence>
<feature type="region of interest" description="Disordered" evidence="1">
    <location>
        <begin position="1"/>
        <end position="55"/>
    </location>
</feature>
<gene>
    <name evidence="2" type="ORF">GCT13_43750</name>
</gene>
<dbReference type="RefSeq" id="WP_152767967.1">
    <property type="nucleotide sequence ID" value="NZ_WHNP01000112.1"/>
</dbReference>
<dbReference type="AlphaFoldDB" id="A0A7X1TLG3"/>
<organism evidence="2 3">
    <name type="scientific">Paraburkholderia franconis</name>
    <dbReference type="NCBI Taxonomy" id="2654983"/>
    <lineage>
        <taxon>Bacteria</taxon>
        <taxon>Pseudomonadati</taxon>
        <taxon>Pseudomonadota</taxon>
        <taxon>Betaproteobacteria</taxon>
        <taxon>Burkholderiales</taxon>
        <taxon>Burkholderiaceae</taxon>
        <taxon>Paraburkholderia</taxon>
    </lineage>
</organism>
<accession>A0A7X1TLG3</accession>
<dbReference type="EMBL" id="WHNP01000112">
    <property type="protein sequence ID" value="MPW23473.1"/>
    <property type="molecule type" value="Genomic_DNA"/>
</dbReference>